<dbReference type="GO" id="GO:0031519">
    <property type="term" value="C:PcG protein complex"/>
    <property type="evidence" value="ECO:0007669"/>
    <property type="project" value="TreeGrafter"/>
</dbReference>
<dbReference type="Gene3D" id="3.30.160.60">
    <property type="entry name" value="Classic Zinc Finger"/>
    <property type="match status" value="2"/>
</dbReference>
<proteinExistence type="predicted"/>
<feature type="compositionally biased region" description="Basic and acidic residues" evidence="6">
    <location>
        <begin position="240"/>
        <end position="252"/>
    </location>
</feature>
<feature type="compositionally biased region" description="Basic residues" evidence="6">
    <location>
        <begin position="218"/>
        <end position="227"/>
    </location>
</feature>
<feature type="compositionally biased region" description="Low complexity" evidence="6">
    <location>
        <begin position="267"/>
        <end position="276"/>
    </location>
</feature>
<accession>A0A8W8NPI5</accession>
<evidence type="ECO:0000256" key="3">
    <source>
        <dbReference type="ARBA" id="ARBA00022771"/>
    </source>
</evidence>
<keyword evidence="2" id="KW-0677">Repeat</keyword>
<evidence type="ECO:0000259" key="7">
    <source>
        <dbReference type="PROSITE" id="PS50157"/>
    </source>
</evidence>
<evidence type="ECO:0000256" key="2">
    <source>
        <dbReference type="ARBA" id="ARBA00022737"/>
    </source>
</evidence>
<evidence type="ECO:0000313" key="8">
    <source>
        <dbReference type="EnsemblMetazoa" id="G852.1:cds"/>
    </source>
</evidence>
<evidence type="ECO:0000256" key="5">
    <source>
        <dbReference type="PROSITE-ProRule" id="PRU00042"/>
    </source>
</evidence>
<dbReference type="InterPro" id="IPR036236">
    <property type="entry name" value="Znf_C2H2_sf"/>
</dbReference>
<feature type="region of interest" description="Disordered" evidence="6">
    <location>
        <begin position="213"/>
        <end position="276"/>
    </location>
</feature>
<dbReference type="EnsemblMetazoa" id="G852.1">
    <property type="protein sequence ID" value="G852.1:cds"/>
    <property type="gene ID" value="G852"/>
</dbReference>
<feature type="domain" description="C2H2-type" evidence="7">
    <location>
        <begin position="93"/>
        <end position="120"/>
    </location>
</feature>
<dbReference type="GO" id="GO:0000981">
    <property type="term" value="F:DNA-binding transcription factor activity, RNA polymerase II-specific"/>
    <property type="evidence" value="ECO:0007669"/>
    <property type="project" value="TreeGrafter"/>
</dbReference>
<evidence type="ECO:0000313" key="9">
    <source>
        <dbReference type="Proteomes" id="UP000005408"/>
    </source>
</evidence>
<keyword evidence="4" id="KW-0862">Zinc</keyword>
<feature type="compositionally biased region" description="Polar residues" evidence="6">
    <location>
        <begin position="39"/>
        <end position="49"/>
    </location>
</feature>
<feature type="region of interest" description="Disordered" evidence="6">
    <location>
        <begin position="36"/>
        <end position="74"/>
    </location>
</feature>
<dbReference type="GO" id="GO:0000978">
    <property type="term" value="F:RNA polymerase II cis-regulatory region sequence-specific DNA binding"/>
    <property type="evidence" value="ECO:0007669"/>
    <property type="project" value="TreeGrafter"/>
</dbReference>
<dbReference type="InterPro" id="IPR013087">
    <property type="entry name" value="Znf_C2H2_type"/>
</dbReference>
<evidence type="ECO:0000256" key="4">
    <source>
        <dbReference type="ARBA" id="ARBA00022833"/>
    </source>
</evidence>
<dbReference type="PANTHER" id="PTHR14003:SF26">
    <property type="entry name" value="ZINC FINGER PROTEIN 367"/>
    <property type="match status" value="1"/>
</dbReference>
<dbReference type="PANTHER" id="PTHR14003">
    <property type="entry name" value="TRANSCRIPTIONAL REPRESSOR PROTEIN YY"/>
    <property type="match status" value="1"/>
</dbReference>
<keyword evidence="1" id="KW-0479">Metal-binding</keyword>
<feature type="compositionally biased region" description="Polar residues" evidence="6">
    <location>
        <begin position="257"/>
        <end position="266"/>
    </location>
</feature>
<dbReference type="SMART" id="SM00355">
    <property type="entry name" value="ZnF_C2H2"/>
    <property type="match status" value="3"/>
</dbReference>
<feature type="domain" description="C2H2-type" evidence="7">
    <location>
        <begin position="121"/>
        <end position="150"/>
    </location>
</feature>
<dbReference type="PROSITE" id="PS50157">
    <property type="entry name" value="ZINC_FINGER_C2H2_2"/>
    <property type="match status" value="2"/>
</dbReference>
<dbReference type="AlphaFoldDB" id="A0A8W8NPI5"/>
<dbReference type="FunFam" id="3.30.160.60:FF:000474">
    <property type="entry name" value="zinc finger protein 367"/>
    <property type="match status" value="1"/>
</dbReference>
<keyword evidence="3 5" id="KW-0863">Zinc-finger</keyword>
<dbReference type="SUPFAM" id="SSF57667">
    <property type="entry name" value="beta-beta-alpha zinc fingers"/>
    <property type="match status" value="1"/>
</dbReference>
<evidence type="ECO:0000256" key="1">
    <source>
        <dbReference type="ARBA" id="ARBA00022723"/>
    </source>
</evidence>
<sequence length="412" mass="47181">MLGNFSAHSEINNNVRHLPGLFWSRVCMISRDSDGHTTMPFSPSPTSFDRGSPEGDSADGDSEYDDPNMRRGRPRADVVNSLIYQGSMSNCSIRCEVCNRVFPREKSLQAHMRTHTGERPYGCDYPGCEKAFCQSGQLKTHQRLHTGEKPFMCSETGCSSRFTHANRHCSDHPCATLVRVGPEVSIKDLIALREQETSSEVREWLQIQIISRQDRSGNRARNRKPTKRLSDGSPVEESQPEQKIKPVEDPEPKYTAPVTNENIQPINNNNNNNVNNNTMYQSPVKEEIKYDPMTVVDHSAYNPPLIADYKMPLYYHDYHHYNYNMQPPRNDYEMQYPVVPEDYHIDHKDTIPQVELYNSEPYNHEYTVTELQPMSNVKVEPNGEEIGEMTLSQQTDKWISALALVELSHADL</sequence>
<dbReference type="PROSITE" id="PS00028">
    <property type="entry name" value="ZINC_FINGER_C2H2_1"/>
    <property type="match status" value="2"/>
</dbReference>
<dbReference type="Proteomes" id="UP000005408">
    <property type="component" value="Unassembled WGS sequence"/>
</dbReference>
<evidence type="ECO:0000256" key="6">
    <source>
        <dbReference type="SAM" id="MobiDB-lite"/>
    </source>
</evidence>
<keyword evidence="9" id="KW-1185">Reference proteome</keyword>
<dbReference type="GO" id="GO:0000785">
    <property type="term" value="C:chromatin"/>
    <property type="evidence" value="ECO:0007669"/>
    <property type="project" value="TreeGrafter"/>
</dbReference>
<name>A0A8W8NPI5_MAGGI</name>
<dbReference type="GO" id="GO:0005667">
    <property type="term" value="C:transcription regulator complex"/>
    <property type="evidence" value="ECO:0007669"/>
    <property type="project" value="TreeGrafter"/>
</dbReference>
<dbReference type="Pfam" id="PF00096">
    <property type="entry name" value="zf-C2H2"/>
    <property type="match status" value="2"/>
</dbReference>
<reference evidence="8" key="1">
    <citation type="submission" date="2022-08" db="UniProtKB">
        <authorList>
            <consortium name="EnsemblMetazoa"/>
        </authorList>
    </citation>
    <scope>IDENTIFICATION</scope>
    <source>
        <strain evidence="8">05x7-T-G4-1.051#20</strain>
    </source>
</reference>
<dbReference type="GO" id="GO:0008270">
    <property type="term" value="F:zinc ion binding"/>
    <property type="evidence" value="ECO:0007669"/>
    <property type="project" value="UniProtKB-KW"/>
</dbReference>
<protein>
    <recommendedName>
        <fullName evidence="7">C2H2-type domain-containing protein</fullName>
    </recommendedName>
</protein>
<feature type="compositionally biased region" description="Acidic residues" evidence="6">
    <location>
        <begin position="56"/>
        <end position="66"/>
    </location>
</feature>
<organism evidence="8 9">
    <name type="scientific">Magallana gigas</name>
    <name type="common">Pacific oyster</name>
    <name type="synonym">Crassostrea gigas</name>
    <dbReference type="NCBI Taxonomy" id="29159"/>
    <lineage>
        <taxon>Eukaryota</taxon>
        <taxon>Metazoa</taxon>
        <taxon>Spiralia</taxon>
        <taxon>Lophotrochozoa</taxon>
        <taxon>Mollusca</taxon>
        <taxon>Bivalvia</taxon>
        <taxon>Autobranchia</taxon>
        <taxon>Pteriomorphia</taxon>
        <taxon>Ostreida</taxon>
        <taxon>Ostreoidea</taxon>
        <taxon>Ostreidae</taxon>
        <taxon>Magallana</taxon>
    </lineage>
</organism>